<sequence length="301" mass="35906">MYLECILLPKDNDKVKSITPAEQVLSKNDFVKDFSKKYKECKLTVAYHKEPLDHLLEINIKADGPIDKQETILNEIKKIIKKSSDFNDFYIVFSYDGVSDYYCKVLYPKLIYIERSIRNIIYVGVVNNYGNMWIERFIHQIDKEHKKNIMSNIKKNGKKEWSLENALEFVYFSDFRNLLFRNYPYFNNNGEQKVCFWNRYINTDETNFVEEKFQEIIEIRNIVMHGKEMNQDIYQNSNKVIEDFIDIVKKAERKIIKDEISPLINNETKDMKNRFYAKNVGGELIITSMSNEFLGEDYEEN</sequence>
<organism evidence="1 2">
    <name type="scientific">Anaerococcus cruorum</name>
    <dbReference type="NCBI Taxonomy" id="3115617"/>
    <lineage>
        <taxon>Bacteria</taxon>
        <taxon>Bacillati</taxon>
        <taxon>Bacillota</taxon>
        <taxon>Tissierellia</taxon>
        <taxon>Tissierellales</taxon>
        <taxon>Peptoniphilaceae</taxon>
        <taxon>Anaerococcus</taxon>
    </lineage>
</organism>
<dbReference type="Proteomes" id="UP001638015">
    <property type="component" value="Unassembled WGS sequence"/>
</dbReference>
<protein>
    <recommendedName>
        <fullName evidence="3">Apea-like HEPN domain-containing protein</fullName>
    </recommendedName>
</protein>
<dbReference type="RefSeq" id="WP_410032419.1">
    <property type="nucleotide sequence ID" value="NZ_JBGMEH010000001.1"/>
</dbReference>
<evidence type="ECO:0008006" key="3">
    <source>
        <dbReference type="Google" id="ProtNLM"/>
    </source>
</evidence>
<name>A0ABW9MUT6_9FIRM</name>
<keyword evidence="2" id="KW-1185">Reference proteome</keyword>
<evidence type="ECO:0000313" key="2">
    <source>
        <dbReference type="Proteomes" id="UP001638015"/>
    </source>
</evidence>
<comment type="caution">
    <text evidence="1">The sequence shown here is derived from an EMBL/GenBank/DDBJ whole genome shotgun (WGS) entry which is preliminary data.</text>
</comment>
<evidence type="ECO:0000313" key="1">
    <source>
        <dbReference type="EMBL" id="MFO3715597.1"/>
    </source>
</evidence>
<gene>
    <name evidence="1" type="ORF">ACCQ40_02180</name>
</gene>
<accession>A0ABW9MUT6</accession>
<dbReference type="EMBL" id="JBGMEH010000001">
    <property type="protein sequence ID" value="MFO3715597.1"/>
    <property type="molecule type" value="Genomic_DNA"/>
</dbReference>
<reference evidence="1 2" key="1">
    <citation type="journal article" date="2025" name="Anaerobe">
        <title>Description of Anaerococcus kampingiae sp. nov., Anaerococcus groningensis sp. nov., Anaerococcus martiniensis sp. nov., and Anaerococcus cruorum sp. nov., isolated from human clinical specimens.</title>
        <authorList>
            <person name="Boiten K.E."/>
            <person name="Meijer J."/>
            <person name="van Wezel E.M."/>
            <person name="Veloo A.C.M."/>
        </authorList>
    </citation>
    <scope>NUCLEOTIDE SEQUENCE [LARGE SCALE GENOMIC DNA]</scope>
    <source>
        <strain evidence="1 2">ENR1039</strain>
    </source>
</reference>
<proteinExistence type="predicted"/>